<evidence type="ECO:0000256" key="1">
    <source>
        <dbReference type="SAM" id="Phobius"/>
    </source>
</evidence>
<reference evidence="2 3" key="1">
    <citation type="journal article" date="2014" name="Int. J. Syst. Evol. Microbiol.">
        <title>Complete genome sequence of Corynebacterium casei LMG S-19264T (=DSM 44701T), isolated from a smear-ripened cheese.</title>
        <authorList>
            <consortium name="US DOE Joint Genome Institute (JGI-PGF)"/>
            <person name="Walter F."/>
            <person name="Albersmeier A."/>
            <person name="Kalinowski J."/>
            <person name="Ruckert C."/>
        </authorList>
    </citation>
    <scope>NUCLEOTIDE SEQUENCE [LARGE SCALE GENOMIC DNA]</scope>
    <source>
        <strain evidence="2 3">NBRC 112785</strain>
    </source>
</reference>
<evidence type="ECO:0000313" key="2">
    <source>
        <dbReference type="EMBL" id="GLS82891.1"/>
    </source>
</evidence>
<keyword evidence="3" id="KW-1185">Reference proteome</keyword>
<proteinExistence type="predicted"/>
<dbReference type="RefSeq" id="WP_158220683.1">
    <property type="nucleotide sequence ID" value="NZ_BSPO01000002.1"/>
</dbReference>
<name>A0AA37TQQ3_9GAMM</name>
<dbReference type="AlphaFoldDB" id="A0AA37TQQ3"/>
<keyword evidence="1" id="KW-0472">Membrane</keyword>
<organism evidence="2 3">
    <name type="scientific">Paraferrimonas haliotis</name>
    <dbReference type="NCBI Taxonomy" id="2013866"/>
    <lineage>
        <taxon>Bacteria</taxon>
        <taxon>Pseudomonadati</taxon>
        <taxon>Pseudomonadota</taxon>
        <taxon>Gammaproteobacteria</taxon>
        <taxon>Alteromonadales</taxon>
        <taxon>Ferrimonadaceae</taxon>
        <taxon>Paraferrimonas</taxon>
    </lineage>
</organism>
<keyword evidence="1" id="KW-0812">Transmembrane</keyword>
<comment type="caution">
    <text evidence="2">The sequence shown here is derived from an EMBL/GenBank/DDBJ whole genome shotgun (WGS) entry which is preliminary data.</text>
</comment>
<accession>A0AA37TQQ3</accession>
<feature type="transmembrane region" description="Helical" evidence="1">
    <location>
        <begin position="27"/>
        <end position="46"/>
    </location>
</feature>
<dbReference type="EMBL" id="BSPO01000002">
    <property type="protein sequence ID" value="GLS82891.1"/>
    <property type="molecule type" value="Genomic_DNA"/>
</dbReference>
<dbReference type="Proteomes" id="UP001157439">
    <property type="component" value="Unassembled WGS sequence"/>
</dbReference>
<gene>
    <name evidence="2" type="ORF">GCM10007894_08680</name>
</gene>
<keyword evidence="1" id="KW-1133">Transmembrane helix</keyword>
<protein>
    <submittedName>
        <fullName evidence="2">Uncharacterized protein</fullName>
    </submittedName>
</protein>
<sequence length="52" mass="5893">MIWVFVMTAVSMVICYQVAKARNASRRFWLIVSLLVGPLAIPFVFFSKKASV</sequence>
<evidence type="ECO:0000313" key="3">
    <source>
        <dbReference type="Proteomes" id="UP001157439"/>
    </source>
</evidence>